<protein>
    <submittedName>
        <fullName evidence="1">Uncharacterized protein</fullName>
    </submittedName>
</protein>
<accession>A0A4C2A6Z5</accession>
<dbReference type="Proteomes" id="UP000299102">
    <property type="component" value="Unassembled WGS sequence"/>
</dbReference>
<organism evidence="1 2">
    <name type="scientific">Eumeta variegata</name>
    <name type="common">Bagworm moth</name>
    <name type="synonym">Eumeta japonica</name>
    <dbReference type="NCBI Taxonomy" id="151549"/>
    <lineage>
        <taxon>Eukaryota</taxon>
        <taxon>Metazoa</taxon>
        <taxon>Ecdysozoa</taxon>
        <taxon>Arthropoda</taxon>
        <taxon>Hexapoda</taxon>
        <taxon>Insecta</taxon>
        <taxon>Pterygota</taxon>
        <taxon>Neoptera</taxon>
        <taxon>Endopterygota</taxon>
        <taxon>Lepidoptera</taxon>
        <taxon>Glossata</taxon>
        <taxon>Ditrysia</taxon>
        <taxon>Tineoidea</taxon>
        <taxon>Psychidae</taxon>
        <taxon>Oiketicinae</taxon>
        <taxon>Eumeta</taxon>
    </lineage>
</organism>
<comment type="caution">
    <text evidence="1">The sequence shown here is derived from an EMBL/GenBank/DDBJ whole genome shotgun (WGS) entry which is preliminary data.</text>
</comment>
<evidence type="ECO:0000313" key="2">
    <source>
        <dbReference type="Proteomes" id="UP000299102"/>
    </source>
</evidence>
<reference evidence="1 2" key="1">
    <citation type="journal article" date="2019" name="Commun. Biol.">
        <title>The bagworm genome reveals a unique fibroin gene that provides high tensile strength.</title>
        <authorList>
            <person name="Kono N."/>
            <person name="Nakamura H."/>
            <person name="Ohtoshi R."/>
            <person name="Tomita M."/>
            <person name="Numata K."/>
            <person name="Arakawa K."/>
        </authorList>
    </citation>
    <scope>NUCLEOTIDE SEQUENCE [LARGE SCALE GENOMIC DNA]</scope>
</reference>
<gene>
    <name evidence="1" type="ORF">EVAR_86567_1</name>
</gene>
<dbReference type="AlphaFoldDB" id="A0A4C2A6Z5"/>
<keyword evidence="2" id="KW-1185">Reference proteome</keyword>
<name>A0A4C2A6Z5_EUMVA</name>
<proteinExistence type="predicted"/>
<dbReference type="EMBL" id="BGZK01002565">
    <property type="protein sequence ID" value="GBP94949.1"/>
    <property type="molecule type" value="Genomic_DNA"/>
</dbReference>
<dbReference type="OrthoDB" id="10017160at2759"/>
<evidence type="ECO:0000313" key="1">
    <source>
        <dbReference type="EMBL" id="GBP94949.1"/>
    </source>
</evidence>
<sequence>MTVYNGFEERKMLGHVNISATNYVMVACLPLRTKNIDAVRCMTKIDRYGTYHEIRASLGIGASQIQSILHKHLGMLAVDPRNLIEAQKMGRVTWRNARHEGASNLV</sequence>